<dbReference type="Proteomes" id="UP000236654">
    <property type="component" value="Unassembled WGS sequence"/>
</dbReference>
<keyword evidence="3" id="KW-1185">Reference proteome</keyword>
<dbReference type="Pfam" id="PF01841">
    <property type="entry name" value="Transglut_core"/>
    <property type="match status" value="1"/>
</dbReference>
<dbReference type="EMBL" id="PJNI01000018">
    <property type="protein sequence ID" value="PKR79812.1"/>
    <property type="molecule type" value="Genomic_DNA"/>
</dbReference>
<accession>A0A2I0QZP2</accession>
<dbReference type="AlphaFoldDB" id="A0A2I0QZP2"/>
<dbReference type="RefSeq" id="WP_101335527.1">
    <property type="nucleotide sequence ID" value="NZ_PJNI01000018.1"/>
</dbReference>
<organism evidence="2 3">
    <name type="scientific">Brumimicrobium salinarum</name>
    <dbReference type="NCBI Taxonomy" id="2058658"/>
    <lineage>
        <taxon>Bacteria</taxon>
        <taxon>Pseudomonadati</taxon>
        <taxon>Bacteroidota</taxon>
        <taxon>Flavobacteriia</taxon>
        <taxon>Flavobacteriales</taxon>
        <taxon>Crocinitomicaceae</taxon>
        <taxon>Brumimicrobium</taxon>
    </lineage>
</organism>
<reference evidence="2 3" key="1">
    <citation type="submission" date="2017-12" db="EMBL/GenBank/DDBJ databases">
        <title>The draft genome sequence of Brumimicrobium saltpan LHR20.</title>
        <authorList>
            <person name="Do Z.-J."/>
            <person name="Luo H.-R."/>
        </authorList>
    </citation>
    <scope>NUCLEOTIDE SEQUENCE [LARGE SCALE GENOMIC DNA]</scope>
    <source>
        <strain evidence="2 3">LHR20</strain>
    </source>
</reference>
<dbReference type="Gene3D" id="3.10.620.30">
    <property type="match status" value="1"/>
</dbReference>
<gene>
    <name evidence="2" type="ORF">CW751_13360</name>
</gene>
<comment type="caution">
    <text evidence="2">The sequence shown here is derived from an EMBL/GenBank/DDBJ whole genome shotgun (WGS) entry which is preliminary data.</text>
</comment>
<dbReference type="InterPro" id="IPR038765">
    <property type="entry name" value="Papain-like_cys_pep_sf"/>
</dbReference>
<dbReference type="InterPro" id="IPR002931">
    <property type="entry name" value="Transglutaminase-like"/>
</dbReference>
<evidence type="ECO:0000259" key="1">
    <source>
        <dbReference type="Pfam" id="PF01841"/>
    </source>
</evidence>
<feature type="domain" description="Transglutaminase-like" evidence="1">
    <location>
        <begin position="31"/>
        <end position="140"/>
    </location>
</feature>
<evidence type="ECO:0000313" key="2">
    <source>
        <dbReference type="EMBL" id="PKR79812.1"/>
    </source>
</evidence>
<protein>
    <submittedName>
        <fullName evidence="2">Transglutaminase</fullName>
    </submittedName>
</protein>
<dbReference type="PANTHER" id="PTHR33490">
    <property type="entry name" value="BLR5614 PROTEIN-RELATED"/>
    <property type="match status" value="1"/>
</dbReference>
<sequence length="221" mass="25364">MTQKEQEQYLRSTSILEVNAPSTQELIADIDTSLSKKKQAIALYYKVRNGFVYTPYHLDLRPSGLKSSTILQKKRAWCVEKSIVLATGLRALGIPSKLGYGIVINHIGVEKLTKILRREEIVFHGYVSAYLEDSWVKATPAFDPLICKIAGVEPLEWDGENDALFQAYQGNKKFMEYTHFYGEFDDVPVGLMNSEMEKYYPHLFEEVYNSPDFSFFHLKSK</sequence>
<dbReference type="OrthoDB" id="9804872at2"/>
<evidence type="ECO:0000313" key="3">
    <source>
        <dbReference type="Proteomes" id="UP000236654"/>
    </source>
</evidence>
<proteinExistence type="predicted"/>
<dbReference type="PANTHER" id="PTHR33490:SF3">
    <property type="entry name" value="CONSERVED INTEGRAL MEMBRANE PROTEIN"/>
    <property type="match status" value="1"/>
</dbReference>
<name>A0A2I0QZP2_9FLAO</name>
<dbReference type="SUPFAM" id="SSF54001">
    <property type="entry name" value="Cysteine proteinases"/>
    <property type="match status" value="1"/>
</dbReference>